<dbReference type="SMART" id="SM00999">
    <property type="entry name" value="Aerolysin"/>
    <property type="match status" value="1"/>
</dbReference>
<dbReference type="OrthoDB" id="5984372at2759"/>
<dbReference type="EnsemblMetazoa" id="BGLB000076-RB">
    <property type="protein sequence ID" value="BGLB000076-PB"/>
    <property type="gene ID" value="BGLB000076"/>
</dbReference>
<feature type="chain" id="PRO_5014534553" description="Aerolysin-like C-terminal domain-containing protein" evidence="3">
    <location>
        <begin position="20"/>
        <end position="577"/>
    </location>
</feature>
<organism evidence="6 7">
    <name type="scientific">Biomphalaria glabrata</name>
    <name type="common">Bloodfluke planorb</name>
    <name type="synonym">Freshwater snail</name>
    <dbReference type="NCBI Taxonomy" id="6526"/>
    <lineage>
        <taxon>Eukaryota</taxon>
        <taxon>Metazoa</taxon>
        <taxon>Spiralia</taxon>
        <taxon>Lophotrochozoa</taxon>
        <taxon>Mollusca</taxon>
        <taxon>Gastropoda</taxon>
        <taxon>Heterobranchia</taxon>
        <taxon>Euthyneura</taxon>
        <taxon>Panpulmonata</taxon>
        <taxon>Hygrophila</taxon>
        <taxon>Lymnaeoidea</taxon>
        <taxon>Planorbidae</taxon>
        <taxon>Biomphalaria</taxon>
    </lineage>
</organism>
<evidence type="ECO:0000313" key="5">
    <source>
        <dbReference type="EnsemblMetazoa" id="BGLB000076-PA"/>
    </source>
</evidence>
<evidence type="ECO:0000256" key="1">
    <source>
        <dbReference type="ARBA" id="ARBA00009831"/>
    </source>
</evidence>
<feature type="domain" description="Aerolysin-like C-terminal" evidence="4">
    <location>
        <begin position="191"/>
        <end position="541"/>
    </location>
</feature>
<dbReference type="InterPro" id="IPR055267">
    <property type="entry name" value="Aerolysin-like_C"/>
</dbReference>
<dbReference type="SUPFAM" id="SSF56973">
    <property type="entry name" value="Aerolisin/ETX pore-forming domain"/>
    <property type="match status" value="1"/>
</dbReference>
<dbReference type="KEGG" id="bgt:106078829"/>
<dbReference type="AlphaFoldDB" id="A0A182YTT1"/>
<dbReference type="Pfam" id="PF01117">
    <property type="entry name" value="Aerolysin"/>
    <property type="match status" value="1"/>
</dbReference>
<dbReference type="VEuPathDB" id="VectorBase:BGLAX_050550"/>
<reference evidence="5" key="2">
    <citation type="submission" date="2013-03" db="EMBL/GenBank/DDBJ databases">
        <title>Sequence assembly of the Biomphalaria glabrata genome version 4.3.</title>
        <authorList>
            <person name="Warren W."/>
            <person name="Wilson R.K."/>
            <person name="Hillier L.W."/>
            <person name="Minx P."/>
        </authorList>
    </citation>
    <scope>NUCLEOTIDE SEQUENCE</scope>
    <source>
        <strain evidence="5">BB02</strain>
    </source>
</reference>
<sequence>MKLFLFICVSVTLIKTANPLCTYTSWLHSFDSTGLSVCKESQYYIHGFDRNTYMDDDKLYLLEGVQCCSAPHQWSNSEIQVVYDDWTYKLDRFDVWVNCPAGFFLHGLYRSLSISEGYLGQIEDARCAKPANHPFYYGDCYVYNINFIRKGLYSCKAGYYITGLYKSNCNYLHCLDSLQCCKMADKPMVIDDVHKLKTNIMDTTLWNLANLAHLLGYGWCLGTKGINVGEDFYRSGDSWVADSRLFWPLTYCEGYKCYERLAIDYINWNLAVKEIKYGQSVVDELKPDAVHTGVEFNHLNESSSKLFEYSKTVTETIEHSTTSSWKNSHEVSVSLNFDLGDVLKISLSYKTAFEYSRSTTNKNSQMKSDTLKISTTQTIPPRSAAKYTVMVGKTRTTIPYTAVIIAKFNVKFRGFLRWGKGYGSPITNYHYKHKGSGDRPTVPYTFGDQSEAFYTALKRESETQAMPWLWNEMIKNYPSARQLINRLTNETQYEFTLNGKLQHVAGTKIDVIWEKARLNRRSIRDKIKSSTPQLDNSTFFATVGPNDKPVDVKYPEVVLVNSEPFQFESIPFDPDSN</sequence>
<dbReference type="CDD" id="cd20219">
    <property type="entry name" value="PFM_physalysin-1-like"/>
    <property type="match status" value="1"/>
</dbReference>
<dbReference type="Gene3D" id="3.30.412.10">
    <property type="entry name" value="Proaerolysin, chain A, domain 2"/>
    <property type="match status" value="2"/>
</dbReference>
<dbReference type="PANTHER" id="PTHR34007">
    <property type="entry name" value="AEROLYSIN-LIKE PROTEIN-RELATED"/>
    <property type="match status" value="1"/>
</dbReference>
<gene>
    <name evidence="6" type="primary">106078829</name>
</gene>
<accession>A0A182YTT1</accession>
<keyword evidence="3" id="KW-0732">Signal</keyword>
<dbReference type="VEuPathDB" id="VectorBase:BGLB000076"/>
<proteinExistence type="inferred from homology"/>
<keyword evidence="2" id="KW-1015">Disulfide bond</keyword>
<reference evidence="6" key="4">
    <citation type="submission" date="2020-05" db="UniProtKB">
        <authorList>
            <consortium name="EnsemblMetazoa"/>
        </authorList>
    </citation>
    <scope>IDENTIFICATION</scope>
    <source>
        <strain evidence="6">BB02</strain>
    </source>
</reference>
<evidence type="ECO:0000259" key="4">
    <source>
        <dbReference type="SMART" id="SM00999"/>
    </source>
</evidence>
<name>A0A182YTT1_BIOGL</name>
<reference evidence="5" key="1">
    <citation type="journal article" date="2004" name="J. Parasitol.">
        <title>The mitochondrial genome of Biomphalaria glabrata (Gastropoda: Basommatophora), intermediate host of Schistosoma mansoni.</title>
        <authorList>
            <person name="DeJong R.J."/>
            <person name="Emery A.M."/>
            <person name="Adema C.M."/>
        </authorList>
    </citation>
    <scope>NUCLEOTIDE SEQUENCE</scope>
    <source>
        <strain evidence="5">BB02</strain>
    </source>
</reference>
<dbReference type="PANTHER" id="PTHR34007:SF1">
    <property type="entry name" value="AEROLYSIN-LIKE PROTEIN-RELATED"/>
    <property type="match status" value="1"/>
</dbReference>
<dbReference type="RefSeq" id="XP_013095317.2">
    <property type="nucleotide sequence ID" value="XM_013239863.2"/>
</dbReference>
<comment type="similarity">
    <text evidence="1">Belongs to the aerolysin family.</text>
</comment>
<evidence type="ECO:0000256" key="2">
    <source>
        <dbReference type="ARBA" id="ARBA00023157"/>
    </source>
</evidence>
<dbReference type="Proteomes" id="UP000076420">
    <property type="component" value="Unassembled WGS sequence"/>
</dbReference>
<evidence type="ECO:0000256" key="3">
    <source>
        <dbReference type="SAM" id="SignalP"/>
    </source>
</evidence>
<dbReference type="EnsemblMetazoa" id="BGLB000076-RA">
    <property type="protein sequence ID" value="BGLB000076-PA"/>
    <property type="gene ID" value="BGLB000076"/>
</dbReference>
<reference evidence="5" key="3">
    <citation type="submission" date="2016-10" db="UniProtKB">
        <authorList>
            <consortium name="VectorBase"/>
        </authorList>
    </citation>
    <scope>IDENTIFICATION</scope>
    <source>
        <strain evidence="5">BB02</strain>
    </source>
</reference>
<feature type="signal peptide" evidence="3">
    <location>
        <begin position="1"/>
        <end position="19"/>
    </location>
</feature>
<protein>
    <recommendedName>
        <fullName evidence="4">Aerolysin-like C-terminal domain-containing protein</fullName>
    </recommendedName>
</protein>
<evidence type="ECO:0000313" key="7">
    <source>
        <dbReference type="Proteomes" id="UP000076420"/>
    </source>
</evidence>
<dbReference type="InterPro" id="IPR053280">
    <property type="entry name" value="Aerolysin-like_pore-former"/>
</dbReference>
<evidence type="ECO:0000313" key="6">
    <source>
        <dbReference type="EnsemblMetazoa" id="BGLB000076-PB"/>
    </source>
</evidence>